<feature type="transmembrane region" description="Helical" evidence="6">
    <location>
        <begin position="165"/>
        <end position="187"/>
    </location>
</feature>
<evidence type="ECO:0000256" key="4">
    <source>
        <dbReference type="ARBA" id="ARBA00022989"/>
    </source>
</evidence>
<dbReference type="Proteomes" id="UP000886852">
    <property type="component" value="Unassembled WGS sequence"/>
</dbReference>
<feature type="transmembrane region" description="Helical" evidence="6">
    <location>
        <begin position="6"/>
        <end position="25"/>
    </location>
</feature>
<name>A0A9D1MWV7_9BACT</name>
<evidence type="ECO:0000313" key="7">
    <source>
        <dbReference type="EMBL" id="HIU90771.1"/>
    </source>
</evidence>
<dbReference type="GO" id="GO:0016020">
    <property type="term" value="C:membrane"/>
    <property type="evidence" value="ECO:0007669"/>
    <property type="project" value="UniProtKB-SubCell"/>
</dbReference>
<sequence>MTWQIVYICIFAALTVTLIAMKLLNMSPRKRGLVKTVTSAAFVAAAVVGCVQKGGGLHILLAVGLLFAAAGDVLLIFMDDRRCFIAGVLAFSAASLTLSVYSVLQYGWTWWSAVVFVLSVVANAICQKAKVYSFGRYVWYLNVYTVLVSACGALGLTLLGGGGAALLFGLGCFMYYASDVCLGLYLFKFRNKWVDSVNSLLYFPGMLLVALSLLV</sequence>
<comment type="subcellular location">
    <subcellularLocation>
        <location evidence="1">Membrane</location>
        <topology evidence="1">Multi-pass membrane protein</topology>
    </subcellularLocation>
</comment>
<dbReference type="AlphaFoldDB" id="A0A9D1MWV7"/>
<feature type="transmembrane region" description="Helical" evidence="6">
    <location>
        <begin position="108"/>
        <end position="126"/>
    </location>
</feature>
<evidence type="ECO:0000256" key="1">
    <source>
        <dbReference type="ARBA" id="ARBA00004141"/>
    </source>
</evidence>
<evidence type="ECO:0008006" key="9">
    <source>
        <dbReference type="Google" id="ProtNLM"/>
    </source>
</evidence>
<keyword evidence="3 6" id="KW-0812">Transmembrane</keyword>
<accession>A0A9D1MWV7</accession>
<organism evidence="7 8">
    <name type="scientific">Candidatus Fimimonas merdipullorum</name>
    <dbReference type="NCBI Taxonomy" id="2840822"/>
    <lineage>
        <taxon>Bacteria</taxon>
        <taxon>Pseudomonadati</taxon>
        <taxon>Myxococcota</taxon>
        <taxon>Myxococcia</taxon>
        <taxon>Myxococcales</taxon>
        <taxon>Cystobacterineae</taxon>
        <taxon>Myxococcaceae</taxon>
        <taxon>Myxococcaceae incertae sedis</taxon>
        <taxon>Candidatus Fimimonas</taxon>
    </lineage>
</organism>
<feature type="transmembrane region" description="Helical" evidence="6">
    <location>
        <begin position="57"/>
        <end position="77"/>
    </location>
</feature>
<dbReference type="InterPro" id="IPR012506">
    <property type="entry name" value="TMEM86B-like"/>
</dbReference>
<evidence type="ECO:0000256" key="6">
    <source>
        <dbReference type="SAM" id="Phobius"/>
    </source>
</evidence>
<keyword evidence="5 6" id="KW-0472">Membrane</keyword>
<feature type="transmembrane region" description="Helical" evidence="6">
    <location>
        <begin position="84"/>
        <end position="102"/>
    </location>
</feature>
<feature type="transmembrane region" description="Helical" evidence="6">
    <location>
        <begin position="32"/>
        <end position="51"/>
    </location>
</feature>
<protein>
    <recommendedName>
        <fullName evidence="9">YhhN-like protein</fullName>
    </recommendedName>
</protein>
<reference evidence="7" key="2">
    <citation type="journal article" date="2021" name="PeerJ">
        <title>Extensive microbial diversity within the chicken gut microbiome revealed by metagenomics and culture.</title>
        <authorList>
            <person name="Gilroy R."/>
            <person name="Ravi A."/>
            <person name="Getino M."/>
            <person name="Pursley I."/>
            <person name="Horton D.L."/>
            <person name="Alikhan N.F."/>
            <person name="Baker D."/>
            <person name="Gharbi K."/>
            <person name="Hall N."/>
            <person name="Watson M."/>
            <person name="Adriaenssens E.M."/>
            <person name="Foster-Nyarko E."/>
            <person name="Jarju S."/>
            <person name="Secka A."/>
            <person name="Antonio M."/>
            <person name="Oren A."/>
            <person name="Chaudhuri R.R."/>
            <person name="La Ragione R."/>
            <person name="Hildebrand F."/>
            <person name="Pallen M.J."/>
        </authorList>
    </citation>
    <scope>NUCLEOTIDE SEQUENCE</scope>
    <source>
        <strain evidence="7">ChiHjej12B11-7776</strain>
    </source>
</reference>
<keyword evidence="4 6" id="KW-1133">Transmembrane helix</keyword>
<dbReference type="Pfam" id="PF07947">
    <property type="entry name" value="YhhN"/>
    <property type="match status" value="1"/>
</dbReference>
<evidence type="ECO:0000256" key="5">
    <source>
        <dbReference type="ARBA" id="ARBA00023136"/>
    </source>
</evidence>
<feature type="transmembrane region" description="Helical" evidence="6">
    <location>
        <begin position="199"/>
        <end position="214"/>
    </location>
</feature>
<dbReference type="EMBL" id="DVOC01000036">
    <property type="protein sequence ID" value="HIU90771.1"/>
    <property type="molecule type" value="Genomic_DNA"/>
</dbReference>
<proteinExistence type="inferred from homology"/>
<comment type="similarity">
    <text evidence="2">Belongs to the TMEM86 family.</text>
</comment>
<evidence type="ECO:0000256" key="2">
    <source>
        <dbReference type="ARBA" id="ARBA00007375"/>
    </source>
</evidence>
<comment type="caution">
    <text evidence="7">The sequence shown here is derived from an EMBL/GenBank/DDBJ whole genome shotgun (WGS) entry which is preliminary data.</text>
</comment>
<gene>
    <name evidence="7" type="ORF">IAC72_01970</name>
</gene>
<evidence type="ECO:0000256" key="3">
    <source>
        <dbReference type="ARBA" id="ARBA00022692"/>
    </source>
</evidence>
<evidence type="ECO:0000313" key="8">
    <source>
        <dbReference type="Proteomes" id="UP000886852"/>
    </source>
</evidence>
<feature type="transmembrane region" description="Helical" evidence="6">
    <location>
        <begin position="138"/>
        <end position="159"/>
    </location>
</feature>
<reference evidence="7" key="1">
    <citation type="submission" date="2020-10" db="EMBL/GenBank/DDBJ databases">
        <authorList>
            <person name="Gilroy R."/>
        </authorList>
    </citation>
    <scope>NUCLEOTIDE SEQUENCE</scope>
    <source>
        <strain evidence="7">ChiHjej12B11-7776</strain>
    </source>
</reference>